<evidence type="ECO:0000313" key="8">
    <source>
        <dbReference type="EMBL" id="OXA56094.1"/>
    </source>
</evidence>
<feature type="domain" description="Plastocyanin-like" evidence="7">
    <location>
        <begin position="33"/>
        <end position="147"/>
    </location>
</feature>
<dbReference type="GO" id="GO:0005507">
    <property type="term" value="F:copper ion binding"/>
    <property type="evidence" value="ECO:0007669"/>
    <property type="project" value="InterPro"/>
</dbReference>
<dbReference type="Pfam" id="PF07732">
    <property type="entry name" value="Cu-oxidase_3"/>
    <property type="match status" value="1"/>
</dbReference>
<sequence length="652" mass="73643">MANFNFLLKITFIFALIISSTLANEVYYELEISYFDVRPDGVHKQVLGVNKQFPAPTLRAERYDILTVKVTNRIQDGQGTTIHWHGFEQFLTPWEDGPRMLTQCDIPTNGSYTYRFQVNQTGTYWYHSHHTAQITDGLWGVVIVDNTPEVHNYDGEFVLVLHDWYHLPATLLSAWYSNTTASMGGHPFPDTTLINGAGYYPCEYASLKNTSCDPSFQGRYPVFEVERGKTYRFRVVNPSTVPSHLLSMDNHKLEVIEVDGVDTVRGTPVDESLISTGTRSSYLVTMNGDLDQYWIRSLAMLQMMVLDYPNINPYPEVLVNDPERLAILKYKDPPSGAGKKEEILDSKPLTNPLGRQGRPEIHDEALLQSTLKCGGPLKILSESVRVNGFETYSHDPVHVPFVTSPPYPNTTKVLEPVRLDLQECCTPISGEVAPDWVNQTIILDIPDIDLPENTFKPGINNISYDTHTLDRPALVKLLRGEALPKSLNPIEINGFGHDYVVELIINDYGNFGHPLHLHGHTYWLMGSGLKWDGPFVEERDRPKLKSRLRRETMSVLGTSWMVLRFRADNPGIWLFHCHVNVHFDAALGLVFVEGGEQARQLWKDRIPQETKDLCSLSGIVVDDDSSNGEIVKPGRSAFVMLVVAITSKFLLL</sequence>
<dbReference type="PROSITE" id="PS00080">
    <property type="entry name" value="MULTICOPPER_OXIDASE2"/>
    <property type="match status" value="1"/>
</dbReference>
<protein>
    <submittedName>
        <fullName evidence="8">L-ascorbate oxidase</fullName>
    </submittedName>
</protein>
<dbReference type="InterPro" id="IPR011706">
    <property type="entry name" value="Cu-oxidase_C"/>
</dbReference>
<dbReference type="GO" id="GO:0016491">
    <property type="term" value="F:oxidoreductase activity"/>
    <property type="evidence" value="ECO:0007669"/>
    <property type="project" value="UniProtKB-KW"/>
</dbReference>
<evidence type="ECO:0000259" key="5">
    <source>
        <dbReference type="Pfam" id="PF00394"/>
    </source>
</evidence>
<dbReference type="STRING" id="158441.A0A226EG97"/>
<dbReference type="InterPro" id="IPR002355">
    <property type="entry name" value="Cu_oxidase_Cu_BS"/>
</dbReference>
<dbReference type="Proteomes" id="UP000198287">
    <property type="component" value="Unassembled WGS sequence"/>
</dbReference>
<dbReference type="EMBL" id="LNIX01000004">
    <property type="protein sequence ID" value="OXA56094.1"/>
    <property type="molecule type" value="Genomic_DNA"/>
</dbReference>
<keyword evidence="9" id="KW-1185">Reference proteome</keyword>
<proteinExistence type="inferred from homology"/>
<comment type="caution">
    <text evidence="8">The sequence shown here is derived from an EMBL/GenBank/DDBJ whole genome shotgun (WGS) entry which is preliminary data.</text>
</comment>
<dbReference type="InterPro" id="IPR033138">
    <property type="entry name" value="Cu_oxidase_CS"/>
</dbReference>
<feature type="domain" description="Plastocyanin-like" evidence="6">
    <location>
        <begin position="479"/>
        <end position="594"/>
    </location>
</feature>
<dbReference type="InterPro" id="IPR011707">
    <property type="entry name" value="Cu-oxidase-like_N"/>
</dbReference>
<dbReference type="CDD" id="cd04205">
    <property type="entry name" value="CuRO_2_LCC_like"/>
    <property type="match status" value="1"/>
</dbReference>
<feature type="domain" description="Plastocyanin-like" evidence="5">
    <location>
        <begin position="156"/>
        <end position="297"/>
    </location>
</feature>
<comment type="similarity">
    <text evidence="1">Belongs to the multicopper oxidase family.</text>
</comment>
<feature type="chain" id="PRO_5013393569" evidence="4">
    <location>
        <begin position="24"/>
        <end position="652"/>
    </location>
</feature>
<dbReference type="PANTHER" id="PTHR11709">
    <property type="entry name" value="MULTI-COPPER OXIDASE"/>
    <property type="match status" value="1"/>
</dbReference>
<dbReference type="OMA" id="DERCIVL"/>
<dbReference type="SUPFAM" id="SSF49503">
    <property type="entry name" value="Cupredoxins"/>
    <property type="match status" value="3"/>
</dbReference>
<dbReference type="PROSITE" id="PS00079">
    <property type="entry name" value="MULTICOPPER_OXIDASE1"/>
    <property type="match status" value="1"/>
</dbReference>
<dbReference type="InterPro" id="IPR045087">
    <property type="entry name" value="Cu-oxidase_fam"/>
</dbReference>
<keyword evidence="2" id="KW-0479">Metal-binding</keyword>
<gene>
    <name evidence="8" type="ORF">Fcan01_09195</name>
</gene>
<dbReference type="PANTHER" id="PTHR11709:SF511">
    <property type="entry name" value="LACCASE"/>
    <property type="match status" value="1"/>
</dbReference>
<evidence type="ECO:0000256" key="3">
    <source>
        <dbReference type="ARBA" id="ARBA00023002"/>
    </source>
</evidence>
<dbReference type="FunFam" id="2.60.40.420:FF:000045">
    <property type="entry name" value="Laccase 2"/>
    <property type="match status" value="1"/>
</dbReference>
<dbReference type="Pfam" id="PF07731">
    <property type="entry name" value="Cu-oxidase_2"/>
    <property type="match status" value="1"/>
</dbReference>
<dbReference type="InterPro" id="IPR001117">
    <property type="entry name" value="Cu-oxidase_2nd"/>
</dbReference>
<feature type="signal peptide" evidence="4">
    <location>
        <begin position="1"/>
        <end position="23"/>
    </location>
</feature>
<dbReference type="AlphaFoldDB" id="A0A226EG97"/>
<dbReference type="InterPro" id="IPR008972">
    <property type="entry name" value="Cupredoxin"/>
</dbReference>
<evidence type="ECO:0000256" key="2">
    <source>
        <dbReference type="ARBA" id="ARBA00022723"/>
    </source>
</evidence>
<accession>A0A226EG97</accession>
<reference evidence="8 9" key="1">
    <citation type="submission" date="2015-12" db="EMBL/GenBank/DDBJ databases">
        <title>The genome of Folsomia candida.</title>
        <authorList>
            <person name="Faddeeva A."/>
            <person name="Derks M.F."/>
            <person name="Anvar Y."/>
            <person name="Smit S."/>
            <person name="Van Straalen N."/>
            <person name="Roelofs D."/>
        </authorList>
    </citation>
    <scope>NUCLEOTIDE SEQUENCE [LARGE SCALE GENOMIC DNA]</scope>
    <source>
        <strain evidence="8 9">VU population</strain>
        <tissue evidence="8">Whole body</tissue>
    </source>
</reference>
<dbReference type="Pfam" id="PF00394">
    <property type="entry name" value="Cu-oxidase"/>
    <property type="match status" value="1"/>
</dbReference>
<evidence type="ECO:0000256" key="1">
    <source>
        <dbReference type="ARBA" id="ARBA00010609"/>
    </source>
</evidence>
<name>A0A226EG97_FOLCA</name>
<organism evidence="8 9">
    <name type="scientific">Folsomia candida</name>
    <name type="common">Springtail</name>
    <dbReference type="NCBI Taxonomy" id="158441"/>
    <lineage>
        <taxon>Eukaryota</taxon>
        <taxon>Metazoa</taxon>
        <taxon>Ecdysozoa</taxon>
        <taxon>Arthropoda</taxon>
        <taxon>Hexapoda</taxon>
        <taxon>Collembola</taxon>
        <taxon>Entomobryomorpha</taxon>
        <taxon>Isotomoidea</taxon>
        <taxon>Isotomidae</taxon>
        <taxon>Proisotominae</taxon>
        <taxon>Folsomia</taxon>
    </lineage>
</organism>
<evidence type="ECO:0000313" key="9">
    <source>
        <dbReference type="Proteomes" id="UP000198287"/>
    </source>
</evidence>
<keyword evidence="4" id="KW-0732">Signal</keyword>
<dbReference type="Gene3D" id="2.60.40.420">
    <property type="entry name" value="Cupredoxins - blue copper proteins"/>
    <property type="match status" value="3"/>
</dbReference>
<evidence type="ECO:0000259" key="7">
    <source>
        <dbReference type="Pfam" id="PF07732"/>
    </source>
</evidence>
<evidence type="ECO:0000256" key="4">
    <source>
        <dbReference type="SAM" id="SignalP"/>
    </source>
</evidence>
<keyword evidence="3" id="KW-0560">Oxidoreductase</keyword>
<dbReference type="OrthoDB" id="2121828at2759"/>
<dbReference type="CDD" id="cd04206">
    <property type="entry name" value="CuRO_1_LCC_like"/>
    <property type="match status" value="1"/>
</dbReference>
<evidence type="ECO:0000259" key="6">
    <source>
        <dbReference type="Pfam" id="PF07731"/>
    </source>
</evidence>